<sequence length="136" mass="14814">MPRPRSDSLLPTRPMHLQHLFARIGHNLLRQVRIRYPLSQSAFLLRHPLSPSTPPSLPSTPPSLPSTPPSLPSTPPSLPSPRETKKTALTPSNPRYPYPKPQYTSPSHSSKPSSHLLCKTGASGVSTVIFSTIATV</sequence>
<dbReference type="Proteomes" id="UP000235371">
    <property type="component" value="Unassembled WGS sequence"/>
</dbReference>
<evidence type="ECO:0000313" key="2">
    <source>
        <dbReference type="EMBL" id="PMD49534.1"/>
    </source>
</evidence>
<feature type="compositionally biased region" description="Low complexity" evidence="1">
    <location>
        <begin position="105"/>
        <end position="115"/>
    </location>
</feature>
<protein>
    <submittedName>
        <fullName evidence="2">Uncharacterized protein</fullName>
    </submittedName>
</protein>
<proteinExistence type="predicted"/>
<feature type="region of interest" description="Disordered" evidence="1">
    <location>
        <begin position="47"/>
        <end position="116"/>
    </location>
</feature>
<dbReference type="AlphaFoldDB" id="A0A2J6SFL4"/>
<accession>A0A2J6SFL4</accession>
<dbReference type="RefSeq" id="XP_024726438.1">
    <property type="nucleotide sequence ID" value="XM_024871643.1"/>
</dbReference>
<reference evidence="2 3" key="1">
    <citation type="submission" date="2016-04" db="EMBL/GenBank/DDBJ databases">
        <title>A degradative enzymes factory behind the ericoid mycorrhizal symbiosis.</title>
        <authorList>
            <consortium name="DOE Joint Genome Institute"/>
            <person name="Martino E."/>
            <person name="Morin E."/>
            <person name="Grelet G."/>
            <person name="Kuo A."/>
            <person name="Kohler A."/>
            <person name="Daghino S."/>
            <person name="Barry K."/>
            <person name="Choi C."/>
            <person name="Cichocki N."/>
            <person name="Clum A."/>
            <person name="Copeland A."/>
            <person name="Hainaut M."/>
            <person name="Haridas S."/>
            <person name="Labutti K."/>
            <person name="Lindquist E."/>
            <person name="Lipzen A."/>
            <person name="Khouja H.-R."/>
            <person name="Murat C."/>
            <person name="Ohm R."/>
            <person name="Olson A."/>
            <person name="Spatafora J."/>
            <person name="Veneault-Fourrey C."/>
            <person name="Henrissat B."/>
            <person name="Grigoriev I."/>
            <person name="Martin F."/>
            <person name="Perotto S."/>
        </authorList>
    </citation>
    <scope>NUCLEOTIDE SEQUENCE [LARGE SCALE GENOMIC DNA]</scope>
    <source>
        <strain evidence="2 3">E</strain>
    </source>
</reference>
<name>A0A2J6SFL4_9HELO</name>
<organism evidence="2 3">
    <name type="scientific">Hyaloscypha bicolor E</name>
    <dbReference type="NCBI Taxonomy" id="1095630"/>
    <lineage>
        <taxon>Eukaryota</taxon>
        <taxon>Fungi</taxon>
        <taxon>Dikarya</taxon>
        <taxon>Ascomycota</taxon>
        <taxon>Pezizomycotina</taxon>
        <taxon>Leotiomycetes</taxon>
        <taxon>Helotiales</taxon>
        <taxon>Hyaloscyphaceae</taxon>
        <taxon>Hyaloscypha</taxon>
        <taxon>Hyaloscypha bicolor</taxon>
    </lineage>
</organism>
<feature type="compositionally biased region" description="Pro residues" evidence="1">
    <location>
        <begin position="51"/>
        <end position="79"/>
    </location>
</feature>
<dbReference type="EMBL" id="KZ613920">
    <property type="protein sequence ID" value="PMD49534.1"/>
    <property type="molecule type" value="Genomic_DNA"/>
</dbReference>
<gene>
    <name evidence="2" type="ORF">K444DRAFT_289979</name>
</gene>
<keyword evidence="3" id="KW-1185">Reference proteome</keyword>
<evidence type="ECO:0000313" key="3">
    <source>
        <dbReference type="Proteomes" id="UP000235371"/>
    </source>
</evidence>
<dbReference type="InParanoid" id="A0A2J6SFL4"/>
<dbReference type="GeneID" id="36579725"/>
<evidence type="ECO:0000256" key="1">
    <source>
        <dbReference type="SAM" id="MobiDB-lite"/>
    </source>
</evidence>